<proteinExistence type="predicted"/>
<dbReference type="Pfam" id="PF13843">
    <property type="entry name" value="DDE_Tnp_1_7"/>
    <property type="match status" value="1"/>
</dbReference>
<dbReference type="PANTHER" id="PTHR47272">
    <property type="entry name" value="DDE_TNP_1_7 DOMAIN-CONTAINING PROTEIN"/>
    <property type="match status" value="1"/>
</dbReference>
<protein>
    <recommendedName>
        <fullName evidence="2">PiggyBac transposable element-derived protein domain-containing protein</fullName>
    </recommendedName>
</protein>
<dbReference type="Proteomes" id="UP001558613">
    <property type="component" value="Unassembled WGS sequence"/>
</dbReference>
<comment type="caution">
    <text evidence="3">The sequence shown here is derived from an EMBL/GenBank/DDBJ whole genome shotgun (WGS) entry which is preliminary data.</text>
</comment>
<accession>A0ABR3MVG3</accession>
<dbReference type="PANTHER" id="PTHR47272:SF2">
    <property type="entry name" value="PIGGYBAC TRANSPOSABLE ELEMENT-DERIVED PROTEIN 3-LIKE"/>
    <property type="match status" value="1"/>
</dbReference>
<name>A0ABR3MVG3_9TELE</name>
<reference evidence="3 4" key="1">
    <citation type="submission" date="2023-09" db="EMBL/GenBank/DDBJ databases">
        <authorList>
            <person name="Wang M."/>
        </authorList>
    </citation>
    <scope>NUCLEOTIDE SEQUENCE [LARGE SCALE GENOMIC DNA]</scope>
    <source>
        <strain evidence="3">GT-2023</strain>
        <tissue evidence="3">Liver</tissue>
    </source>
</reference>
<evidence type="ECO:0000313" key="4">
    <source>
        <dbReference type="Proteomes" id="UP001558613"/>
    </source>
</evidence>
<organism evidence="3 4">
    <name type="scientific">Cirrhinus molitorella</name>
    <name type="common">mud carp</name>
    <dbReference type="NCBI Taxonomy" id="172907"/>
    <lineage>
        <taxon>Eukaryota</taxon>
        <taxon>Metazoa</taxon>
        <taxon>Chordata</taxon>
        <taxon>Craniata</taxon>
        <taxon>Vertebrata</taxon>
        <taxon>Euteleostomi</taxon>
        <taxon>Actinopterygii</taxon>
        <taxon>Neopterygii</taxon>
        <taxon>Teleostei</taxon>
        <taxon>Ostariophysi</taxon>
        <taxon>Cypriniformes</taxon>
        <taxon>Cyprinidae</taxon>
        <taxon>Labeoninae</taxon>
        <taxon>Labeonini</taxon>
        <taxon>Cirrhinus</taxon>
    </lineage>
</organism>
<evidence type="ECO:0000259" key="2">
    <source>
        <dbReference type="Pfam" id="PF13843"/>
    </source>
</evidence>
<dbReference type="InterPro" id="IPR029526">
    <property type="entry name" value="PGBD"/>
</dbReference>
<feature type="domain" description="PiggyBac transposable element-derived protein" evidence="2">
    <location>
        <begin position="101"/>
        <end position="207"/>
    </location>
</feature>
<feature type="region of interest" description="Disordered" evidence="1">
    <location>
        <begin position="198"/>
        <end position="218"/>
    </location>
</feature>
<evidence type="ECO:0000256" key="1">
    <source>
        <dbReference type="SAM" id="MobiDB-lite"/>
    </source>
</evidence>
<evidence type="ECO:0000313" key="3">
    <source>
        <dbReference type="EMBL" id="KAL1268597.1"/>
    </source>
</evidence>
<sequence length="218" mass="25037">MSRDCFFQLRSNLHVVNNYERPPGDTDVFFKVRPLYECIRKCCLQLHWRKSSVLMSSLCLLGENSLCSSMSKGNLHHGESRYISSVAKVGLLMISSSIKRIQAPNHKIFFDYFTFNLLEVLAKKKIHAAGTAKVCRLANPPLKTDKEMSKKERVKWFDNRSVVLASNFVGVRYEDEVQRWDQKEKQYAKIKRPEVGKKYNKAMGRGGQAGSTNQPLQD</sequence>
<dbReference type="EMBL" id="JAYMGO010000009">
    <property type="protein sequence ID" value="KAL1268597.1"/>
    <property type="molecule type" value="Genomic_DNA"/>
</dbReference>
<gene>
    <name evidence="3" type="ORF">QQF64_033960</name>
</gene>
<keyword evidence="4" id="KW-1185">Reference proteome</keyword>